<organism evidence="1 2">
    <name type="scientific">Snodgrassella alvi</name>
    <dbReference type="NCBI Taxonomy" id="1196083"/>
    <lineage>
        <taxon>Bacteria</taxon>
        <taxon>Pseudomonadati</taxon>
        <taxon>Pseudomonadota</taxon>
        <taxon>Betaproteobacteria</taxon>
        <taxon>Neisseriales</taxon>
        <taxon>Neisseriaceae</taxon>
        <taxon>Snodgrassella</taxon>
    </lineage>
</organism>
<gene>
    <name evidence="1" type="ORF">RAM05_06985</name>
</gene>
<sequence length="193" mass="22083">MGKLRQVNRHQNVNGTRQGVRPLFKDAIKYSSEIYNPNWDIETLLKMVAEKIGGMVAANINSGDFKNTCAIRMSYILNRGGLKIKYEQDQTVSGFINEKKFWFYYRVKDLINFLTNEWGKPDIKIDRPTEKDVEGKKGIIIFETDFSDATGHATLIKGAQLIDGTRTAASCYDHCYFCSQGYNTSKAHFWELS</sequence>
<evidence type="ECO:0000313" key="1">
    <source>
        <dbReference type="EMBL" id="WLS97612.1"/>
    </source>
</evidence>
<dbReference type="Pfam" id="PF14113">
    <property type="entry name" value="Tae4"/>
    <property type="match status" value="1"/>
</dbReference>
<dbReference type="Proteomes" id="UP001229773">
    <property type="component" value="Chromosome"/>
</dbReference>
<evidence type="ECO:0000313" key="2">
    <source>
        <dbReference type="Proteomes" id="UP001229773"/>
    </source>
</evidence>
<dbReference type="RefSeq" id="WP_051506447.1">
    <property type="nucleotide sequence ID" value="NZ_CP132375.1"/>
</dbReference>
<dbReference type="EMBL" id="CP132375">
    <property type="protein sequence ID" value="WLS97612.1"/>
    <property type="molecule type" value="Genomic_DNA"/>
</dbReference>
<accession>A0ABD7YZJ4</accession>
<dbReference type="Gene3D" id="3.90.1720.70">
    <property type="match status" value="1"/>
</dbReference>
<dbReference type="InterPro" id="IPR025562">
    <property type="entry name" value="Tae4"/>
</dbReference>
<dbReference type="GeneID" id="32537807"/>
<proteinExistence type="predicted"/>
<dbReference type="AlphaFoldDB" id="A0ABD7YZJ4"/>
<reference evidence="1 2" key="1">
    <citation type="submission" date="2023-08" db="EMBL/GenBank/DDBJ databases">
        <title>Complete genome sequences of 12 bacterial strains from the honey bee gut, resolved with long-read nanopore sequencing.</title>
        <authorList>
            <person name="Kwong W.K."/>
            <person name="Acheampong S."/>
            <person name="Polat M.F."/>
        </authorList>
    </citation>
    <scope>NUCLEOTIDE SEQUENCE [LARGE SCALE GENOMIC DNA]</scope>
    <source>
        <strain evidence="2">wkB9</strain>
    </source>
</reference>
<protein>
    <submittedName>
        <fullName evidence="1">Type VI secretion system amidase effector protein Tae4</fullName>
    </submittedName>
</protein>
<name>A0ABD7YZJ4_9NEIS</name>